<dbReference type="STRING" id="407022.SAMN05661044_03520"/>
<name>A0A1H7TG93_OLID1</name>
<protein>
    <recommendedName>
        <fullName evidence="3">DUF4861 domain-containing protein</fullName>
    </recommendedName>
</protein>
<dbReference type="PROSITE" id="PS51257">
    <property type="entry name" value="PROKAR_LIPOPROTEIN"/>
    <property type="match status" value="1"/>
</dbReference>
<dbReference type="EMBL" id="FOAF01000004">
    <property type="protein sequence ID" value="SEL83912.1"/>
    <property type="molecule type" value="Genomic_DNA"/>
</dbReference>
<dbReference type="GO" id="GO:0003824">
    <property type="term" value="F:catalytic activity"/>
    <property type="evidence" value="ECO:0007669"/>
    <property type="project" value="InterPro"/>
</dbReference>
<dbReference type="InterPro" id="IPR011013">
    <property type="entry name" value="Gal_mutarotase_sf_dom"/>
</dbReference>
<dbReference type="OrthoDB" id="9800230at2"/>
<dbReference type="InterPro" id="IPR032342">
    <property type="entry name" value="DUF4861"/>
</dbReference>
<dbReference type="GO" id="GO:0005975">
    <property type="term" value="P:carbohydrate metabolic process"/>
    <property type="evidence" value="ECO:0007669"/>
    <property type="project" value="InterPro"/>
</dbReference>
<dbReference type="GO" id="GO:0030246">
    <property type="term" value="F:carbohydrate binding"/>
    <property type="evidence" value="ECO:0007669"/>
    <property type="project" value="InterPro"/>
</dbReference>
<sequence>MGKIEKTGYLGTLIALMSLILMSCNTANKHNKTIIIANPSNVKRAEVASIPFQAFKQAYNHSNAFKIIDEQGKECSYQLEKLGTDSIANVLIWVEIPANSEVQLTVDKGEPAKVRAKTFARYVPERFDDFAWENDKIAFRMYGKALEGRPDDAQGTDIWAKRTDALVVDEWYKTGDYHKDHGKGLDYYSVGMTLGAGDIAPFVKDRIIYSKHYRQHEILDNGPLRSTFKLTFEPWDVGGKAVSVTKTITLDAGSQLNKVEVVYDYDGEEALPVVAGIVLRDEAGETIEKAEQGLMAYWEPTHGADGTLGVGVLTAEPVKKSFKAEGQLLSLLSASKGKPLIYYNGGAWDKAGNITSAKAWEEYLLQYQHNLKNPLKVSIK</sequence>
<gene>
    <name evidence="1" type="ORF">SAMN05661044_03520</name>
</gene>
<dbReference type="RefSeq" id="WP_093326749.1">
    <property type="nucleotide sequence ID" value="NZ_FOAF01000004.1"/>
</dbReference>
<reference evidence="2" key="1">
    <citation type="submission" date="2016-10" db="EMBL/GenBank/DDBJ databases">
        <authorList>
            <person name="Varghese N."/>
            <person name="Submissions S."/>
        </authorList>
    </citation>
    <scope>NUCLEOTIDE SEQUENCE [LARGE SCALE GENOMIC DNA]</scope>
    <source>
        <strain evidence="2">DSM 18733</strain>
    </source>
</reference>
<dbReference type="Pfam" id="PF16153">
    <property type="entry name" value="DUF4861"/>
    <property type="match status" value="1"/>
</dbReference>
<proteinExistence type="predicted"/>
<evidence type="ECO:0008006" key="3">
    <source>
        <dbReference type="Google" id="ProtNLM"/>
    </source>
</evidence>
<keyword evidence="2" id="KW-1185">Reference proteome</keyword>
<evidence type="ECO:0000313" key="1">
    <source>
        <dbReference type="EMBL" id="SEL83912.1"/>
    </source>
</evidence>
<dbReference type="SUPFAM" id="SSF74650">
    <property type="entry name" value="Galactose mutarotase-like"/>
    <property type="match status" value="1"/>
</dbReference>
<dbReference type="AlphaFoldDB" id="A0A1H7TG93"/>
<organism evidence="1 2">
    <name type="scientific">Olivibacter domesticus</name>
    <name type="common">Pseudosphingobacterium domesticum</name>
    <dbReference type="NCBI Taxonomy" id="407022"/>
    <lineage>
        <taxon>Bacteria</taxon>
        <taxon>Pseudomonadati</taxon>
        <taxon>Bacteroidota</taxon>
        <taxon>Sphingobacteriia</taxon>
        <taxon>Sphingobacteriales</taxon>
        <taxon>Sphingobacteriaceae</taxon>
        <taxon>Olivibacter</taxon>
    </lineage>
</organism>
<accession>A0A1H7TG93</accession>
<dbReference type="Proteomes" id="UP000199421">
    <property type="component" value="Unassembled WGS sequence"/>
</dbReference>
<evidence type="ECO:0000313" key="2">
    <source>
        <dbReference type="Proteomes" id="UP000199421"/>
    </source>
</evidence>